<dbReference type="EMBL" id="BLQM01000628">
    <property type="protein sequence ID" value="GMH95740.1"/>
    <property type="molecule type" value="Genomic_DNA"/>
</dbReference>
<feature type="region of interest" description="Disordered" evidence="1">
    <location>
        <begin position="104"/>
        <end position="162"/>
    </location>
</feature>
<evidence type="ECO:0000313" key="2">
    <source>
        <dbReference type="EMBL" id="GMH95740.1"/>
    </source>
</evidence>
<comment type="caution">
    <text evidence="2">The sequence shown here is derived from an EMBL/GenBank/DDBJ whole genome shotgun (WGS) entry which is preliminary data.</text>
</comment>
<sequence>MSSFAASGNKASKIKPPQKLYLPNLTLSSSTPDISTLKARLTEHFSNSSITITELMIKKSGTESYAATISCSDVGLAFKCLQNTQFNGGILVVKKFKESEKLKEEGERWGASTGFGGGWEGGNENTNENNPKKKKNRRKKKKKAEGGDEEGEIKEGETNTFEEEHHHYLFNQKNSSKTSKKSMLSPNALSPITLTLMSFGYLYSSPPTTYTSLSPFDVRNLEPAEDSVIRLSGISLACKRSLLRNSDKDTQTPIWKVIHEIVDKSVKEIKEAIKEGYGFANPLNLQISIGSYYGRHRGPCVAEAVAIGVRKKLREEEDVGVGVGVKVVHRDLDKKHEGKAYGRKGRKGDDDDD</sequence>
<proteinExistence type="predicted"/>
<accession>A0A9W7C0H4</accession>
<name>A0A9W7C0H4_9STRA</name>
<protein>
    <submittedName>
        <fullName evidence="2">Uncharacterized protein</fullName>
    </submittedName>
</protein>
<feature type="compositionally biased region" description="Basic and acidic residues" evidence="1">
    <location>
        <begin position="153"/>
        <end position="162"/>
    </location>
</feature>
<organism evidence="2 3">
    <name type="scientific">Triparma laevis f. inornata</name>
    <dbReference type="NCBI Taxonomy" id="1714386"/>
    <lineage>
        <taxon>Eukaryota</taxon>
        <taxon>Sar</taxon>
        <taxon>Stramenopiles</taxon>
        <taxon>Ochrophyta</taxon>
        <taxon>Bolidophyceae</taxon>
        <taxon>Parmales</taxon>
        <taxon>Triparmaceae</taxon>
        <taxon>Triparma</taxon>
    </lineage>
</organism>
<feature type="compositionally biased region" description="Basic residues" evidence="1">
    <location>
        <begin position="132"/>
        <end position="143"/>
    </location>
</feature>
<dbReference type="AlphaFoldDB" id="A0A9W7C0H4"/>
<gene>
    <name evidence="2" type="ORF">TL16_g13225</name>
</gene>
<dbReference type="Proteomes" id="UP001162640">
    <property type="component" value="Unassembled WGS sequence"/>
</dbReference>
<reference evidence="3" key="1">
    <citation type="journal article" date="2023" name="Commun. Biol.">
        <title>Genome analysis of Parmales, the sister group of diatoms, reveals the evolutionary specialization of diatoms from phago-mixotrophs to photoautotrophs.</title>
        <authorList>
            <person name="Ban H."/>
            <person name="Sato S."/>
            <person name="Yoshikawa S."/>
            <person name="Yamada K."/>
            <person name="Nakamura Y."/>
            <person name="Ichinomiya M."/>
            <person name="Sato N."/>
            <person name="Blanc-Mathieu R."/>
            <person name="Endo H."/>
            <person name="Kuwata A."/>
            <person name="Ogata H."/>
        </authorList>
    </citation>
    <scope>NUCLEOTIDE SEQUENCE [LARGE SCALE GENOMIC DNA]</scope>
</reference>
<evidence type="ECO:0000313" key="3">
    <source>
        <dbReference type="Proteomes" id="UP001162640"/>
    </source>
</evidence>
<evidence type="ECO:0000256" key="1">
    <source>
        <dbReference type="SAM" id="MobiDB-lite"/>
    </source>
</evidence>